<evidence type="ECO:0000256" key="5">
    <source>
        <dbReference type="ARBA" id="ARBA00023136"/>
    </source>
</evidence>
<evidence type="ECO:0000256" key="4">
    <source>
        <dbReference type="ARBA" id="ARBA00022490"/>
    </source>
</evidence>
<evidence type="ECO:0000256" key="1">
    <source>
        <dbReference type="ARBA" id="ARBA00004370"/>
    </source>
</evidence>
<accession>A0A6A4WAT2</accession>
<comment type="subcellular location">
    <subcellularLocation>
        <location evidence="2">Cytoplasm</location>
    </subcellularLocation>
    <subcellularLocation>
        <location evidence="1">Membrane</location>
    </subcellularLocation>
</comment>
<keyword evidence="3" id="KW-0343">GTPase activation</keyword>
<dbReference type="Gene3D" id="1.10.472.80">
    <property type="entry name" value="Ypt/Rab-GAP domain of gyp1p, domain 3"/>
    <property type="match status" value="1"/>
</dbReference>
<dbReference type="PANTHER" id="PTHR22957">
    <property type="entry name" value="TBC1 DOMAIN FAMILY MEMBER GTPASE-ACTIVATING PROTEIN"/>
    <property type="match status" value="1"/>
</dbReference>
<dbReference type="PROSITE" id="PS50086">
    <property type="entry name" value="TBC_RABGAP"/>
    <property type="match status" value="1"/>
</dbReference>
<dbReference type="SUPFAM" id="SSF47923">
    <property type="entry name" value="Ypt/Rab-GAP domain of gyp1p"/>
    <property type="match status" value="2"/>
</dbReference>
<keyword evidence="5" id="KW-0472">Membrane</keyword>
<evidence type="ECO:0000313" key="11">
    <source>
        <dbReference type="Proteomes" id="UP000440578"/>
    </source>
</evidence>
<dbReference type="GO" id="GO:0005737">
    <property type="term" value="C:cytoplasm"/>
    <property type="evidence" value="ECO:0007669"/>
    <property type="project" value="UniProtKB-SubCell"/>
</dbReference>
<dbReference type="PANTHER" id="PTHR22957:SF27">
    <property type="entry name" value="TBC1 DOMAIN FAMILY MEMBER 13"/>
    <property type="match status" value="1"/>
</dbReference>
<dbReference type="EMBL" id="VIIS01000795">
    <property type="protein sequence ID" value="KAF0304927.1"/>
    <property type="molecule type" value="Genomic_DNA"/>
</dbReference>
<dbReference type="AlphaFoldDB" id="A0A6A4WAT2"/>
<dbReference type="GO" id="GO:0005096">
    <property type="term" value="F:GTPase activator activity"/>
    <property type="evidence" value="ECO:0007669"/>
    <property type="project" value="UniProtKB-KW"/>
</dbReference>
<evidence type="ECO:0000256" key="6">
    <source>
        <dbReference type="ARBA" id="ARBA00059763"/>
    </source>
</evidence>
<proteinExistence type="predicted"/>
<name>A0A6A4WAT2_AMPAM</name>
<feature type="domain" description="Rab-GAP TBC" evidence="9">
    <location>
        <begin position="7"/>
        <end position="313"/>
    </location>
</feature>
<dbReference type="InterPro" id="IPR000195">
    <property type="entry name" value="Rab-GAP-TBC_dom"/>
</dbReference>
<dbReference type="Gene3D" id="1.10.8.270">
    <property type="entry name" value="putative rabgap domain of human tbc1 domain family member 14 like domains"/>
    <property type="match status" value="1"/>
</dbReference>
<dbReference type="Proteomes" id="UP000440578">
    <property type="component" value="Unassembled WGS sequence"/>
</dbReference>
<sequence>MQVLGIPVENGRRALCWKLLLNYLPPSRLAWDEALDGQRCAYRRFVREMVVRPGGAAGGSAAARVDVTEHDHPLSDQPNSQWQTFFKDNDVLGQIDKDVRRLCPDISFFQQPTEFPCQEVVCGDYHERLHERVQRVYLDSASVCRVGLGMQTKVDAKRRQQEHDYVALPGGQEAHWEVVERILFIYAKLNPGQSYVQGMNEIVGPIYYTFASNPDARWREHAEADTFGVFTNLMSEIRDFFIKTLDDSHSGINFRLRLLMERLHHHDPHLAVRLKVQQLYPQYFAFRWMTLLLSQEFTLPDVIRIWDSLFADEKRFDFLTEVCCAMMIQVREQLMSGDFAHNMKLLQNYPPLEIRTVLAKAEWLLSR</sequence>
<keyword evidence="4" id="KW-0963">Cytoplasm</keyword>
<dbReference type="GO" id="GO:0006886">
    <property type="term" value="P:intracellular protein transport"/>
    <property type="evidence" value="ECO:0007669"/>
    <property type="project" value="TreeGrafter"/>
</dbReference>
<evidence type="ECO:0000256" key="3">
    <source>
        <dbReference type="ARBA" id="ARBA00022468"/>
    </source>
</evidence>
<reference evidence="10 11" key="1">
    <citation type="submission" date="2019-07" db="EMBL/GenBank/DDBJ databases">
        <title>Draft genome assembly of a fouling barnacle, Amphibalanus amphitrite (Darwin, 1854): The first reference genome for Thecostraca.</title>
        <authorList>
            <person name="Kim W."/>
        </authorList>
    </citation>
    <scope>NUCLEOTIDE SEQUENCE [LARGE SCALE GENOMIC DNA]</scope>
    <source>
        <strain evidence="10">SNU_AA5</strain>
        <tissue evidence="10">Soma without cirri and trophi</tissue>
    </source>
</reference>
<evidence type="ECO:0000256" key="7">
    <source>
        <dbReference type="ARBA" id="ARBA00064536"/>
    </source>
</evidence>
<dbReference type="GO" id="GO:0016020">
    <property type="term" value="C:membrane"/>
    <property type="evidence" value="ECO:0007669"/>
    <property type="project" value="UniProtKB-SubCell"/>
</dbReference>
<dbReference type="SMART" id="SM00164">
    <property type="entry name" value="TBC"/>
    <property type="match status" value="1"/>
</dbReference>
<dbReference type="Pfam" id="PF00566">
    <property type="entry name" value="RabGAP-TBC"/>
    <property type="match status" value="1"/>
</dbReference>
<protein>
    <recommendedName>
        <fullName evidence="8">TBC1 domain family member 13</fullName>
    </recommendedName>
</protein>
<evidence type="ECO:0000256" key="8">
    <source>
        <dbReference type="ARBA" id="ARBA00067477"/>
    </source>
</evidence>
<evidence type="ECO:0000313" key="10">
    <source>
        <dbReference type="EMBL" id="KAF0304927.1"/>
    </source>
</evidence>
<comment type="function">
    <text evidence="6">Acts as a GTPase-activating protein for RAB35. Together with RAB35 may be involved in regulation of insulin-induced glucose transporter SLC2A4/GLUT4 translocation to the plasma membrane in adipocytes.</text>
</comment>
<evidence type="ECO:0000256" key="2">
    <source>
        <dbReference type="ARBA" id="ARBA00004496"/>
    </source>
</evidence>
<dbReference type="InterPro" id="IPR035969">
    <property type="entry name" value="Rab-GAP_TBC_sf"/>
</dbReference>
<dbReference type="OrthoDB" id="10263206at2759"/>
<evidence type="ECO:0000259" key="9">
    <source>
        <dbReference type="PROSITE" id="PS50086"/>
    </source>
</evidence>
<dbReference type="FunFam" id="1.10.8.270:FF:000019">
    <property type="entry name" value="TBC1 domain family member 13"/>
    <property type="match status" value="1"/>
</dbReference>
<comment type="caution">
    <text evidence="10">The sequence shown here is derived from an EMBL/GenBank/DDBJ whole genome shotgun (WGS) entry which is preliminary data.</text>
</comment>
<organism evidence="10 11">
    <name type="scientific">Amphibalanus amphitrite</name>
    <name type="common">Striped barnacle</name>
    <name type="synonym">Balanus amphitrite</name>
    <dbReference type="NCBI Taxonomy" id="1232801"/>
    <lineage>
        <taxon>Eukaryota</taxon>
        <taxon>Metazoa</taxon>
        <taxon>Ecdysozoa</taxon>
        <taxon>Arthropoda</taxon>
        <taxon>Crustacea</taxon>
        <taxon>Multicrustacea</taxon>
        <taxon>Cirripedia</taxon>
        <taxon>Thoracica</taxon>
        <taxon>Thoracicalcarea</taxon>
        <taxon>Balanomorpha</taxon>
        <taxon>Balanoidea</taxon>
        <taxon>Balanidae</taxon>
        <taxon>Amphibalaninae</taxon>
        <taxon>Amphibalanus</taxon>
    </lineage>
</organism>
<comment type="subunit">
    <text evidence="7">Interacts with RAB1A and RAB10; in a GTP-dependent manner.</text>
</comment>
<gene>
    <name evidence="10" type="primary">Tbc1d13</name>
    <name evidence="10" type="ORF">FJT64_023322</name>
</gene>
<keyword evidence="11" id="KW-1185">Reference proteome</keyword>
<dbReference type="FunFam" id="1.10.472.80:FF:000009">
    <property type="entry name" value="TBC1 domain family member 13"/>
    <property type="match status" value="1"/>
</dbReference>